<dbReference type="PATRIC" id="fig|1653476.3.peg.635"/>
<name>A0A0U5B4N5_9BACT</name>
<keyword evidence="4" id="KW-1185">Reference proteome</keyword>
<sequence>MVCRTYFKILILIIFIFCLTEEGFAKTLSVTDVLGRKVTVKVPVKRAVIAITPELIPALDIWDQVAGVSDWAEKSCSVYQAFVFSGLKVRKPTVGTGSNLNIEAILKLNPDVVITWSYNTKVIEFLESKGVKVIAIWPESIGELYEVIRLHGKLFGKENQAERVIAEMEKMLNFISERAKQIQTNKRKKVLHLGGKPTTVSGRIGITNDVIKLIGGINVGAEIPSRNADVSVERIINWNPDIIFIWGSAGYDETWIYNNSQWKFIKAVRERKVYKLPHWSTWSPRLAPIVLYMAIKTYPEVFGDVNFEKMVDEFYQKVFGLSFKEVRKYEKL</sequence>
<dbReference type="InterPro" id="IPR050902">
    <property type="entry name" value="ABC_Transporter_SBP"/>
</dbReference>
<dbReference type="Gene3D" id="3.40.50.1980">
    <property type="entry name" value="Nitrogenase molybdenum iron protein domain"/>
    <property type="match status" value="2"/>
</dbReference>
<dbReference type="SUPFAM" id="SSF53807">
    <property type="entry name" value="Helical backbone' metal receptor"/>
    <property type="match status" value="1"/>
</dbReference>
<dbReference type="InterPro" id="IPR002491">
    <property type="entry name" value="ABC_transptr_periplasmic_BD"/>
</dbReference>
<dbReference type="RefSeq" id="WP_082706254.1">
    <property type="nucleotide sequence ID" value="NZ_AP014945.1"/>
</dbReference>
<organism evidence="3 4">
    <name type="scientific">Caldimicrobium thiodismutans</name>
    <dbReference type="NCBI Taxonomy" id="1653476"/>
    <lineage>
        <taxon>Bacteria</taxon>
        <taxon>Pseudomonadati</taxon>
        <taxon>Thermodesulfobacteriota</taxon>
        <taxon>Thermodesulfobacteria</taxon>
        <taxon>Thermodesulfobacteriales</taxon>
        <taxon>Thermodesulfobacteriaceae</taxon>
        <taxon>Caldimicrobium</taxon>
    </lineage>
</organism>
<dbReference type="STRING" id="1653476.THC_0614"/>
<gene>
    <name evidence="3" type="ORF">THC_0614</name>
</gene>
<dbReference type="KEGG" id="cthi:THC_0614"/>
<reference evidence="4" key="2">
    <citation type="journal article" date="2016" name="Int. J. Syst. Evol. Microbiol.">
        <title>Caldimicrobium thiodismutans sp. nov., a sulfur-disproportionating bacterium isolated from a hot spring.</title>
        <authorList>
            <person name="Kojima H."/>
            <person name="Umezawa K."/>
            <person name="Fukui M."/>
        </authorList>
    </citation>
    <scope>NUCLEOTIDE SEQUENCE [LARGE SCALE GENOMIC DNA]</scope>
    <source>
        <strain evidence="4">TF1</strain>
    </source>
</reference>
<evidence type="ECO:0000313" key="3">
    <source>
        <dbReference type="EMBL" id="BAU23008.1"/>
    </source>
</evidence>
<evidence type="ECO:0000256" key="1">
    <source>
        <dbReference type="SAM" id="Coils"/>
    </source>
</evidence>
<dbReference type="AlphaFoldDB" id="A0A0U5B4N5"/>
<dbReference type="Pfam" id="PF01497">
    <property type="entry name" value="Peripla_BP_2"/>
    <property type="match status" value="1"/>
</dbReference>
<proteinExistence type="predicted"/>
<feature type="coiled-coil region" evidence="1">
    <location>
        <begin position="158"/>
        <end position="185"/>
    </location>
</feature>
<dbReference type="Proteomes" id="UP000068196">
    <property type="component" value="Chromosome"/>
</dbReference>
<dbReference type="OrthoDB" id="9775594at2"/>
<keyword evidence="1" id="KW-0175">Coiled coil</keyword>
<dbReference type="PANTHER" id="PTHR30535">
    <property type="entry name" value="VITAMIN B12-BINDING PROTEIN"/>
    <property type="match status" value="1"/>
</dbReference>
<evidence type="ECO:0000313" key="4">
    <source>
        <dbReference type="Proteomes" id="UP000068196"/>
    </source>
</evidence>
<protein>
    <submittedName>
        <fullName evidence="3">ABC transporter substrate-binding protein</fullName>
    </submittedName>
</protein>
<accession>A0A0U5B4N5</accession>
<dbReference type="EMBL" id="AP014945">
    <property type="protein sequence ID" value="BAU23008.1"/>
    <property type="molecule type" value="Genomic_DNA"/>
</dbReference>
<reference evidence="3 4" key="1">
    <citation type="journal article" date="2016" name="Int. J. Syst. Evol. Microbiol.">
        <title>Caldimicrobium thiodismutans sp. nov., a sulfur-disproportionating bacterium isolated from a hot spring, and emended description of the genus Caldimicrobium.</title>
        <authorList>
            <person name="Kojima H."/>
            <person name="Umezawa K."/>
            <person name="Fukui M."/>
        </authorList>
    </citation>
    <scope>NUCLEOTIDE SEQUENCE [LARGE SCALE GENOMIC DNA]</scope>
    <source>
        <strain evidence="3 4">TF1</strain>
    </source>
</reference>
<dbReference type="PROSITE" id="PS50983">
    <property type="entry name" value="FE_B12_PBP"/>
    <property type="match status" value="1"/>
</dbReference>
<evidence type="ECO:0000259" key="2">
    <source>
        <dbReference type="PROSITE" id="PS50983"/>
    </source>
</evidence>
<dbReference type="PANTHER" id="PTHR30535:SF33">
    <property type="entry name" value="PERIPLASMIC BINDING PROTEIN"/>
    <property type="match status" value="1"/>
</dbReference>
<feature type="domain" description="Fe/B12 periplasmic-binding" evidence="2">
    <location>
        <begin position="44"/>
        <end position="306"/>
    </location>
</feature>